<dbReference type="PANTHER" id="PTHR14136:SF17">
    <property type="entry name" value="BTB_POZ DOMAIN-CONTAINING PROTEIN KCTD9"/>
    <property type="match status" value="1"/>
</dbReference>
<name>A0A383ALY6_9ZZZZ</name>
<protein>
    <recommendedName>
        <fullName evidence="2">Pentapeptide repeat-containing protein</fullName>
    </recommendedName>
</protein>
<dbReference type="Pfam" id="PF00805">
    <property type="entry name" value="Pentapeptide"/>
    <property type="match status" value="1"/>
</dbReference>
<sequence length="85" mass="9268">SQILDLSNANLSHTNLREADLSYANLSHADLSYAWFLMSNLSYTDLSYANLSNATNLFSVDLTGVTWHYTICPDGTNTGESGSCV</sequence>
<dbReference type="PANTHER" id="PTHR14136">
    <property type="entry name" value="BTB_POZ DOMAIN-CONTAINING PROTEIN KCTD9"/>
    <property type="match status" value="1"/>
</dbReference>
<proteinExistence type="predicted"/>
<gene>
    <name evidence="1" type="ORF">METZ01_LOCUS461780</name>
</gene>
<organism evidence="1">
    <name type="scientific">marine metagenome</name>
    <dbReference type="NCBI Taxonomy" id="408172"/>
    <lineage>
        <taxon>unclassified sequences</taxon>
        <taxon>metagenomes</taxon>
        <taxon>ecological metagenomes</taxon>
    </lineage>
</organism>
<dbReference type="InterPro" id="IPR001646">
    <property type="entry name" value="5peptide_repeat"/>
</dbReference>
<evidence type="ECO:0000313" key="1">
    <source>
        <dbReference type="EMBL" id="SVE08926.1"/>
    </source>
</evidence>
<dbReference type="Gene3D" id="2.160.20.80">
    <property type="entry name" value="E3 ubiquitin-protein ligase SopA"/>
    <property type="match status" value="1"/>
</dbReference>
<dbReference type="SUPFAM" id="SSF141571">
    <property type="entry name" value="Pentapeptide repeat-like"/>
    <property type="match status" value="1"/>
</dbReference>
<dbReference type="EMBL" id="UINC01193349">
    <property type="protein sequence ID" value="SVE08926.1"/>
    <property type="molecule type" value="Genomic_DNA"/>
</dbReference>
<dbReference type="AlphaFoldDB" id="A0A383ALY6"/>
<evidence type="ECO:0008006" key="2">
    <source>
        <dbReference type="Google" id="ProtNLM"/>
    </source>
</evidence>
<feature type="non-terminal residue" evidence="1">
    <location>
        <position position="1"/>
    </location>
</feature>
<accession>A0A383ALY6</accession>
<reference evidence="1" key="1">
    <citation type="submission" date="2018-05" db="EMBL/GenBank/DDBJ databases">
        <authorList>
            <person name="Lanie J.A."/>
            <person name="Ng W.-L."/>
            <person name="Kazmierczak K.M."/>
            <person name="Andrzejewski T.M."/>
            <person name="Davidsen T.M."/>
            <person name="Wayne K.J."/>
            <person name="Tettelin H."/>
            <person name="Glass J.I."/>
            <person name="Rusch D."/>
            <person name="Podicherti R."/>
            <person name="Tsui H.-C.T."/>
            <person name="Winkler M.E."/>
        </authorList>
    </citation>
    <scope>NUCLEOTIDE SEQUENCE</scope>
</reference>
<dbReference type="InterPro" id="IPR051082">
    <property type="entry name" value="Pentapeptide-BTB/POZ_domain"/>
</dbReference>